<dbReference type="Proteomes" id="UP001457282">
    <property type="component" value="Unassembled WGS sequence"/>
</dbReference>
<dbReference type="InterPro" id="IPR006563">
    <property type="entry name" value="POX_dom"/>
</dbReference>
<keyword evidence="12" id="KW-1185">Reference proteome</keyword>
<evidence type="ECO:0000256" key="3">
    <source>
        <dbReference type="ARBA" id="ARBA00023015"/>
    </source>
</evidence>
<keyword evidence="7 8" id="KW-0539">Nucleus</keyword>
<dbReference type="AlphaFoldDB" id="A0AAW1W1K4"/>
<evidence type="ECO:0000256" key="4">
    <source>
        <dbReference type="ARBA" id="ARBA00023125"/>
    </source>
</evidence>
<comment type="subcellular location">
    <subcellularLocation>
        <location evidence="1 8">Nucleus</location>
    </subcellularLocation>
</comment>
<dbReference type="InterPro" id="IPR001356">
    <property type="entry name" value="HD"/>
</dbReference>
<evidence type="ECO:0000256" key="7">
    <source>
        <dbReference type="ARBA" id="ARBA00023242"/>
    </source>
</evidence>
<dbReference type="SMART" id="SM00389">
    <property type="entry name" value="HOX"/>
    <property type="match status" value="1"/>
</dbReference>
<evidence type="ECO:0000256" key="6">
    <source>
        <dbReference type="ARBA" id="ARBA00023163"/>
    </source>
</evidence>
<dbReference type="CDD" id="cd00086">
    <property type="entry name" value="homeodomain"/>
    <property type="match status" value="1"/>
</dbReference>
<name>A0AAW1W1K4_RUBAR</name>
<dbReference type="Pfam" id="PF05920">
    <property type="entry name" value="Homeobox_KN"/>
    <property type="match status" value="1"/>
</dbReference>
<evidence type="ECO:0000256" key="5">
    <source>
        <dbReference type="ARBA" id="ARBA00023155"/>
    </source>
</evidence>
<keyword evidence="4 8" id="KW-0238">DNA-binding</keyword>
<keyword evidence="6" id="KW-0804">Transcription</keyword>
<keyword evidence="3" id="KW-0805">Transcription regulation</keyword>
<accession>A0AAW1W1K4</accession>
<dbReference type="PROSITE" id="PS50071">
    <property type="entry name" value="HOMEOBOX_2"/>
    <property type="match status" value="1"/>
</dbReference>
<evidence type="ECO:0000313" key="11">
    <source>
        <dbReference type="EMBL" id="KAK9913623.1"/>
    </source>
</evidence>
<dbReference type="InterPro" id="IPR008422">
    <property type="entry name" value="KN_HD"/>
</dbReference>
<dbReference type="Gene3D" id="1.10.10.60">
    <property type="entry name" value="Homeodomain-like"/>
    <property type="match status" value="1"/>
</dbReference>
<dbReference type="GO" id="GO:0003677">
    <property type="term" value="F:DNA binding"/>
    <property type="evidence" value="ECO:0007669"/>
    <property type="project" value="UniProtKB-UniRule"/>
</dbReference>
<comment type="similarity">
    <text evidence="2">Belongs to the TALE/BELL homeobox family.</text>
</comment>
<dbReference type="GO" id="GO:0005634">
    <property type="term" value="C:nucleus"/>
    <property type="evidence" value="ECO:0007669"/>
    <property type="project" value="UniProtKB-SubCell"/>
</dbReference>
<gene>
    <name evidence="11" type="ORF">M0R45_037433</name>
</gene>
<comment type="caution">
    <text evidence="11">The sequence shown here is derived from an EMBL/GenBank/DDBJ whole genome shotgun (WGS) entry which is preliminary data.</text>
</comment>
<dbReference type="SUPFAM" id="SSF46689">
    <property type="entry name" value="Homeodomain-like"/>
    <property type="match status" value="1"/>
</dbReference>
<keyword evidence="5 8" id="KW-0371">Homeobox</keyword>
<proteinExistence type="inferred from homology"/>
<feature type="compositionally biased region" description="Basic and acidic residues" evidence="9">
    <location>
        <begin position="319"/>
        <end position="331"/>
    </location>
</feature>
<organism evidence="11 12">
    <name type="scientific">Rubus argutus</name>
    <name type="common">Southern blackberry</name>
    <dbReference type="NCBI Taxonomy" id="59490"/>
    <lineage>
        <taxon>Eukaryota</taxon>
        <taxon>Viridiplantae</taxon>
        <taxon>Streptophyta</taxon>
        <taxon>Embryophyta</taxon>
        <taxon>Tracheophyta</taxon>
        <taxon>Spermatophyta</taxon>
        <taxon>Magnoliopsida</taxon>
        <taxon>eudicotyledons</taxon>
        <taxon>Gunneridae</taxon>
        <taxon>Pentapetalae</taxon>
        <taxon>rosids</taxon>
        <taxon>fabids</taxon>
        <taxon>Rosales</taxon>
        <taxon>Rosaceae</taxon>
        <taxon>Rosoideae</taxon>
        <taxon>Rosoideae incertae sedis</taxon>
        <taxon>Rubus</taxon>
    </lineage>
</organism>
<evidence type="ECO:0000256" key="1">
    <source>
        <dbReference type="ARBA" id="ARBA00004123"/>
    </source>
</evidence>
<feature type="region of interest" description="Disordered" evidence="9">
    <location>
        <begin position="270"/>
        <end position="331"/>
    </location>
</feature>
<evidence type="ECO:0000256" key="8">
    <source>
        <dbReference type="PROSITE-ProRule" id="PRU00108"/>
    </source>
</evidence>
<reference evidence="11 12" key="1">
    <citation type="journal article" date="2023" name="G3 (Bethesda)">
        <title>A chromosome-length genome assembly and annotation of blackberry (Rubus argutus, cv. 'Hillquist').</title>
        <authorList>
            <person name="Bruna T."/>
            <person name="Aryal R."/>
            <person name="Dudchenko O."/>
            <person name="Sargent D.J."/>
            <person name="Mead D."/>
            <person name="Buti M."/>
            <person name="Cavallini A."/>
            <person name="Hytonen T."/>
            <person name="Andres J."/>
            <person name="Pham M."/>
            <person name="Weisz D."/>
            <person name="Mascagni F."/>
            <person name="Usai G."/>
            <person name="Natali L."/>
            <person name="Bassil N."/>
            <person name="Fernandez G.E."/>
            <person name="Lomsadze A."/>
            <person name="Armour M."/>
            <person name="Olukolu B."/>
            <person name="Poorten T."/>
            <person name="Britton C."/>
            <person name="Davik J."/>
            <person name="Ashrafi H."/>
            <person name="Aiden E.L."/>
            <person name="Borodovsky M."/>
            <person name="Worthington M."/>
        </authorList>
    </citation>
    <scope>NUCLEOTIDE SEQUENCE [LARGE SCALE GENOMIC DNA]</scope>
    <source>
        <strain evidence="11">PI 553951</strain>
    </source>
</reference>
<dbReference type="Pfam" id="PF07526">
    <property type="entry name" value="POX"/>
    <property type="match status" value="1"/>
</dbReference>
<feature type="DNA-binding region" description="Homeobox" evidence="8">
    <location>
        <begin position="222"/>
        <end position="262"/>
    </location>
</feature>
<evidence type="ECO:0000313" key="12">
    <source>
        <dbReference type="Proteomes" id="UP001457282"/>
    </source>
</evidence>
<evidence type="ECO:0000256" key="2">
    <source>
        <dbReference type="ARBA" id="ARBA00006454"/>
    </source>
</evidence>
<protein>
    <recommendedName>
        <fullName evidence="10">Homeobox domain-containing protein</fullName>
    </recommendedName>
</protein>
<dbReference type="InterPro" id="IPR050224">
    <property type="entry name" value="TALE_homeobox"/>
</dbReference>
<sequence>MADDGLEAIHFPHQSRRDELRLINLQTNPPQPQLSLFTPTMATHQEPFSLHFLDSHQHDHRVSFHGGEFRSSVPLGPFTGYASILKRSSSRTLGSPSCWTRSTRDISCTANRWSLLLQSFESIDGLGNAAPFISFAIKAILKHFGCLKKAILDKLQSKGKSTLGDFSLVKDQTRGVSKRALHHSQNPKPHNLTNNFHLSDFRSQRGLPENAVAVMRTWLFEHFLHPYPSDYEKQMLAQQTGLSRTQVSNWFINSRVRLWKPMVEEIHGLETQQAQTPSVSDSTGKNGRIASLRPSSLENPLHSGTLPRTKRSRTNTHCDMSKQSETHRNAGDYESLTRNYLHMSGGSHEGDEVSLALSLQAKK</sequence>
<dbReference type="GO" id="GO:0006355">
    <property type="term" value="P:regulation of DNA-templated transcription"/>
    <property type="evidence" value="ECO:0007669"/>
    <property type="project" value="InterPro"/>
</dbReference>
<evidence type="ECO:0000259" key="10">
    <source>
        <dbReference type="PROSITE" id="PS50071"/>
    </source>
</evidence>
<feature type="domain" description="Homeobox" evidence="10">
    <location>
        <begin position="220"/>
        <end position="261"/>
    </location>
</feature>
<dbReference type="PANTHER" id="PTHR11850">
    <property type="entry name" value="HOMEOBOX PROTEIN TRANSCRIPTION FACTORS"/>
    <property type="match status" value="1"/>
</dbReference>
<dbReference type="EMBL" id="JBEDUW010000007">
    <property type="protein sequence ID" value="KAK9913623.1"/>
    <property type="molecule type" value="Genomic_DNA"/>
</dbReference>
<dbReference type="InterPro" id="IPR009057">
    <property type="entry name" value="Homeodomain-like_sf"/>
</dbReference>
<evidence type="ECO:0000256" key="9">
    <source>
        <dbReference type="SAM" id="MobiDB-lite"/>
    </source>
</evidence>
<feature type="compositionally biased region" description="Polar residues" evidence="9">
    <location>
        <begin position="270"/>
        <end position="285"/>
    </location>
</feature>